<accession>A0A146LIM8</accession>
<gene>
    <name evidence="2" type="ORF">g.5022</name>
</gene>
<feature type="region of interest" description="Disordered" evidence="1">
    <location>
        <begin position="1"/>
        <end position="108"/>
    </location>
</feature>
<dbReference type="AlphaFoldDB" id="A0A146LIM8"/>
<reference evidence="2" key="1">
    <citation type="journal article" date="2016" name="Gigascience">
        <title>De novo construction of an expanded transcriptome assembly for the western tarnished plant bug, Lygus hesperus.</title>
        <authorList>
            <person name="Tassone E.E."/>
            <person name="Geib S.M."/>
            <person name="Hall B."/>
            <person name="Fabrick J.A."/>
            <person name="Brent C.S."/>
            <person name="Hull J.J."/>
        </authorList>
    </citation>
    <scope>NUCLEOTIDE SEQUENCE</scope>
</reference>
<dbReference type="EMBL" id="GDHC01010731">
    <property type="protein sequence ID" value="JAQ07898.1"/>
    <property type="molecule type" value="Transcribed_RNA"/>
</dbReference>
<feature type="compositionally biased region" description="Polar residues" evidence="1">
    <location>
        <begin position="54"/>
        <end position="78"/>
    </location>
</feature>
<proteinExistence type="predicted"/>
<name>A0A146LIM8_LYGHE</name>
<sequence length="186" mass="19457">SNSSFSTSFGPDPNLDPSSFGKGADNTDDSHETYNASSNQPTSNNTTNVCKVKPTQQVTGTSGQQPVHSASTHQQHSTIGPGIVGHPLSPPPMQPVLGASVGLGQPPQPYTSNQHLGYQPNLGGSTQYGMSAIPSPPTVLFNSTQQIQAAQTGLYGAFQIDQSQVLGGQGRSQYSPYPNPYNLSQT</sequence>
<feature type="compositionally biased region" description="Low complexity" evidence="1">
    <location>
        <begin position="35"/>
        <end position="48"/>
    </location>
</feature>
<feature type="region of interest" description="Disordered" evidence="1">
    <location>
        <begin position="167"/>
        <end position="186"/>
    </location>
</feature>
<feature type="non-terminal residue" evidence="2">
    <location>
        <position position="1"/>
    </location>
</feature>
<evidence type="ECO:0000256" key="1">
    <source>
        <dbReference type="SAM" id="MobiDB-lite"/>
    </source>
</evidence>
<organism evidence="2">
    <name type="scientific">Lygus hesperus</name>
    <name type="common">Western plant bug</name>
    <dbReference type="NCBI Taxonomy" id="30085"/>
    <lineage>
        <taxon>Eukaryota</taxon>
        <taxon>Metazoa</taxon>
        <taxon>Ecdysozoa</taxon>
        <taxon>Arthropoda</taxon>
        <taxon>Hexapoda</taxon>
        <taxon>Insecta</taxon>
        <taxon>Pterygota</taxon>
        <taxon>Neoptera</taxon>
        <taxon>Paraneoptera</taxon>
        <taxon>Hemiptera</taxon>
        <taxon>Heteroptera</taxon>
        <taxon>Panheteroptera</taxon>
        <taxon>Cimicomorpha</taxon>
        <taxon>Miridae</taxon>
        <taxon>Mirini</taxon>
        <taxon>Lygus</taxon>
    </lineage>
</organism>
<protein>
    <submittedName>
        <fullName evidence="2">Uncharacterized protein</fullName>
    </submittedName>
</protein>
<evidence type="ECO:0000313" key="2">
    <source>
        <dbReference type="EMBL" id="JAQ07898.1"/>
    </source>
</evidence>
<feature type="non-terminal residue" evidence="2">
    <location>
        <position position="186"/>
    </location>
</feature>